<dbReference type="OrthoDB" id="6604018at2759"/>
<keyword evidence="9" id="KW-1185">Reference proteome</keyword>
<dbReference type="PROSITE" id="PS51503">
    <property type="entry name" value="HIG1"/>
    <property type="match status" value="1"/>
</dbReference>
<dbReference type="PANTHER" id="PTHR12297:SF3">
    <property type="entry name" value="HIG1 DOMAIN FAMILY MEMBER 1A"/>
    <property type="match status" value="1"/>
</dbReference>
<dbReference type="GO" id="GO:0031966">
    <property type="term" value="C:mitochondrial membrane"/>
    <property type="evidence" value="ECO:0007669"/>
    <property type="project" value="UniProtKB-SubCell"/>
</dbReference>
<evidence type="ECO:0000256" key="2">
    <source>
        <dbReference type="ARBA" id="ARBA00022692"/>
    </source>
</evidence>
<feature type="non-terminal residue" evidence="8">
    <location>
        <position position="1"/>
    </location>
</feature>
<evidence type="ECO:0000256" key="3">
    <source>
        <dbReference type="ARBA" id="ARBA00022989"/>
    </source>
</evidence>
<sequence length="113" mass="12358">STEPWGKKFVRKFKENPFVPIGATATVAALVMAVVKSQQGDSQKVNYWMRARVGFQFSTIVAIAVGAYLVGDTKQQREARAQADNDAVLAQAAAERAEFAQRLQAAEEAQKVE</sequence>
<feature type="domain" description="HIG1" evidence="7">
    <location>
        <begin position="1"/>
        <end position="81"/>
    </location>
</feature>
<dbReference type="STRING" id="1314783.A0A165LET4"/>
<name>A0A165LET4_9APHY</name>
<evidence type="ECO:0000256" key="1">
    <source>
        <dbReference type="ARBA" id="ARBA00004325"/>
    </source>
</evidence>
<evidence type="ECO:0000256" key="5">
    <source>
        <dbReference type="ARBA" id="ARBA00023136"/>
    </source>
</evidence>
<evidence type="ECO:0000259" key="7">
    <source>
        <dbReference type="PROSITE" id="PS51503"/>
    </source>
</evidence>
<accession>A0A165LET4</accession>
<dbReference type="EMBL" id="KV429132">
    <property type="protein sequence ID" value="KZT64322.1"/>
    <property type="molecule type" value="Genomic_DNA"/>
</dbReference>
<dbReference type="InterPro" id="IPR050355">
    <property type="entry name" value="RCF1"/>
</dbReference>
<keyword evidence="4" id="KW-0496">Mitochondrion</keyword>
<gene>
    <name evidence="8" type="ORF">DAEQUDRAFT_657235</name>
</gene>
<dbReference type="Proteomes" id="UP000076727">
    <property type="component" value="Unassembled WGS sequence"/>
</dbReference>
<dbReference type="InterPro" id="IPR007667">
    <property type="entry name" value="Hypoxia_induced_domain"/>
</dbReference>
<protein>
    <recommendedName>
        <fullName evidence="7">HIG1 domain-containing protein</fullName>
    </recommendedName>
</protein>
<feature type="transmembrane region" description="Helical" evidence="6">
    <location>
        <begin position="17"/>
        <end position="35"/>
    </location>
</feature>
<evidence type="ECO:0000256" key="6">
    <source>
        <dbReference type="SAM" id="Phobius"/>
    </source>
</evidence>
<keyword evidence="5 6" id="KW-0472">Membrane</keyword>
<proteinExistence type="predicted"/>
<comment type="subcellular location">
    <subcellularLocation>
        <location evidence="1">Mitochondrion membrane</location>
    </subcellularLocation>
</comment>
<feature type="transmembrane region" description="Helical" evidence="6">
    <location>
        <begin position="47"/>
        <end position="70"/>
    </location>
</feature>
<keyword evidence="2 6" id="KW-0812">Transmembrane</keyword>
<evidence type="ECO:0000313" key="8">
    <source>
        <dbReference type="EMBL" id="KZT64322.1"/>
    </source>
</evidence>
<dbReference type="AlphaFoldDB" id="A0A165LET4"/>
<feature type="non-terminal residue" evidence="8">
    <location>
        <position position="113"/>
    </location>
</feature>
<dbReference type="Pfam" id="PF04588">
    <property type="entry name" value="HIG_1_N"/>
    <property type="match status" value="1"/>
</dbReference>
<evidence type="ECO:0000256" key="4">
    <source>
        <dbReference type="ARBA" id="ARBA00023128"/>
    </source>
</evidence>
<organism evidence="8 9">
    <name type="scientific">Daedalea quercina L-15889</name>
    <dbReference type="NCBI Taxonomy" id="1314783"/>
    <lineage>
        <taxon>Eukaryota</taxon>
        <taxon>Fungi</taxon>
        <taxon>Dikarya</taxon>
        <taxon>Basidiomycota</taxon>
        <taxon>Agaricomycotina</taxon>
        <taxon>Agaricomycetes</taxon>
        <taxon>Polyporales</taxon>
        <taxon>Fomitopsis</taxon>
    </lineage>
</organism>
<evidence type="ECO:0000313" key="9">
    <source>
        <dbReference type="Proteomes" id="UP000076727"/>
    </source>
</evidence>
<dbReference type="PANTHER" id="PTHR12297">
    <property type="entry name" value="HYPOXIA-INDUCBILE GENE 1 HIG1 -RELATED"/>
    <property type="match status" value="1"/>
</dbReference>
<reference evidence="8 9" key="1">
    <citation type="journal article" date="2016" name="Mol. Biol. Evol.">
        <title>Comparative Genomics of Early-Diverging Mushroom-Forming Fungi Provides Insights into the Origins of Lignocellulose Decay Capabilities.</title>
        <authorList>
            <person name="Nagy L.G."/>
            <person name="Riley R."/>
            <person name="Tritt A."/>
            <person name="Adam C."/>
            <person name="Daum C."/>
            <person name="Floudas D."/>
            <person name="Sun H."/>
            <person name="Yadav J.S."/>
            <person name="Pangilinan J."/>
            <person name="Larsson K.H."/>
            <person name="Matsuura K."/>
            <person name="Barry K."/>
            <person name="Labutti K."/>
            <person name="Kuo R."/>
            <person name="Ohm R.A."/>
            <person name="Bhattacharya S.S."/>
            <person name="Shirouzu T."/>
            <person name="Yoshinaga Y."/>
            <person name="Martin F.M."/>
            <person name="Grigoriev I.V."/>
            <person name="Hibbett D.S."/>
        </authorList>
    </citation>
    <scope>NUCLEOTIDE SEQUENCE [LARGE SCALE GENOMIC DNA]</scope>
    <source>
        <strain evidence="8 9">L-15889</strain>
    </source>
</reference>
<keyword evidence="3 6" id="KW-1133">Transmembrane helix</keyword>
<dbReference type="Gene3D" id="6.10.140.1320">
    <property type="match status" value="1"/>
</dbReference>